<comment type="caution">
    <text evidence="2">The sequence shown here is derived from an EMBL/GenBank/DDBJ whole genome shotgun (WGS) entry which is preliminary data.</text>
</comment>
<organism evidence="2 3">
    <name type="scientific">Candidatus Magasanikbacteria bacterium RIFCSPHIGHO2_01_FULL_50_8</name>
    <dbReference type="NCBI Taxonomy" id="1798674"/>
    <lineage>
        <taxon>Bacteria</taxon>
        <taxon>Candidatus Magasanikiibacteriota</taxon>
    </lineage>
</organism>
<proteinExistence type="predicted"/>
<dbReference type="InterPro" id="IPR005025">
    <property type="entry name" value="FMN_Rdtase-like_dom"/>
</dbReference>
<dbReference type="Pfam" id="PF03358">
    <property type="entry name" value="FMN_red"/>
    <property type="match status" value="1"/>
</dbReference>
<dbReference type="InterPro" id="IPR050712">
    <property type="entry name" value="NAD(P)H-dep_reductase"/>
</dbReference>
<dbReference type="SUPFAM" id="SSF52218">
    <property type="entry name" value="Flavoproteins"/>
    <property type="match status" value="1"/>
</dbReference>
<dbReference type="AlphaFoldDB" id="A0A1F6LN33"/>
<evidence type="ECO:0000313" key="3">
    <source>
        <dbReference type="Proteomes" id="UP000176329"/>
    </source>
</evidence>
<evidence type="ECO:0000313" key="2">
    <source>
        <dbReference type="EMBL" id="OGH60769.1"/>
    </source>
</evidence>
<sequence>MFIPVLLGTGREGRQSEKPARFMHDFIAAAGHETVIVDVREFGVPATIPSWVASEHKNLWQAIAARADAFVVVSPEYNHGMPGELKMAIDTLKKEYEKKPIGICGVSSGALGGVRMVEQLRLVAIDLEMIPIKSAIYFSNVETFDPAPYETSAQKFLDMLVWYATALKNARI</sequence>
<dbReference type="InterPro" id="IPR029039">
    <property type="entry name" value="Flavoprotein-like_sf"/>
</dbReference>
<name>A0A1F6LN33_9BACT</name>
<dbReference type="GO" id="GO:0010181">
    <property type="term" value="F:FMN binding"/>
    <property type="evidence" value="ECO:0007669"/>
    <property type="project" value="TreeGrafter"/>
</dbReference>
<dbReference type="PANTHER" id="PTHR30543:SF21">
    <property type="entry name" value="NAD(P)H-DEPENDENT FMN REDUCTASE LOT6"/>
    <property type="match status" value="1"/>
</dbReference>
<dbReference type="Proteomes" id="UP000176329">
    <property type="component" value="Unassembled WGS sequence"/>
</dbReference>
<dbReference type="Gene3D" id="3.40.50.360">
    <property type="match status" value="1"/>
</dbReference>
<protein>
    <recommendedName>
        <fullName evidence="1">NADPH-dependent FMN reductase-like domain-containing protein</fullName>
    </recommendedName>
</protein>
<dbReference type="GO" id="GO:0016491">
    <property type="term" value="F:oxidoreductase activity"/>
    <property type="evidence" value="ECO:0007669"/>
    <property type="project" value="InterPro"/>
</dbReference>
<reference evidence="2 3" key="1">
    <citation type="journal article" date="2016" name="Nat. Commun.">
        <title>Thousands of microbial genomes shed light on interconnected biogeochemical processes in an aquifer system.</title>
        <authorList>
            <person name="Anantharaman K."/>
            <person name="Brown C.T."/>
            <person name="Hug L.A."/>
            <person name="Sharon I."/>
            <person name="Castelle C.J."/>
            <person name="Probst A.J."/>
            <person name="Thomas B.C."/>
            <person name="Singh A."/>
            <person name="Wilkins M.J."/>
            <person name="Karaoz U."/>
            <person name="Brodie E.L."/>
            <person name="Williams K.H."/>
            <person name="Hubbard S.S."/>
            <person name="Banfield J.F."/>
        </authorList>
    </citation>
    <scope>NUCLEOTIDE SEQUENCE [LARGE SCALE GENOMIC DNA]</scope>
</reference>
<accession>A0A1F6LN33</accession>
<gene>
    <name evidence="2" type="ORF">A2848_03330</name>
</gene>
<evidence type="ECO:0000259" key="1">
    <source>
        <dbReference type="Pfam" id="PF03358"/>
    </source>
</evidence>
<feature type="domain" description="NADPH-dependent FMN reductase-like" evidence="1">
    <location>
        <begin position="3"/>
        <end position="140"/>
    </location>
</feature>
<dbReference type="EMBL" id="MFPV01000054">
    <property type="protein sequence ID" value="OGH60769.1"/>
    <property type="molecule type" value="Genomic_DNA"/>
</dbReference>
<dbReference type="GO" id="GO:0005829">
    <property type="term" value="C:cytosol"/>
    <property type="evidence" value="ECO:0007669"/>
    <property type="project" value="TreeGrafter"/>
</dbReference>
<dbReference type="PANTHER" id="PTHR30543">
    <property type="entry name" value="CHROMATE REDUCTASE"/>
    <property type="match status" value="1"/>
</dbReference>